<dbReference type="InterPro" id="IPR002293">
    <property type="entry name" value="AA/rel_permease1"/>
</dbReference>
<evidence type="ECO:0008006" key="10">
    <source>
        <dbReference type="Google" id="ProtNLM"/>
    </source>
</evidence>
<evidence type="ECO:0000256" key="6">
    <source>
        <dbReference type="SAM" id="MobiDB-lite"/>
    </source>
</evidence>
<feature type="transmembrane region" description="Helical" evidence="7">
    <location>
        <begin position="321"/>
        <end position="343"/>
    </location>
</feature>
<feature type="transmembrane region" description="Helical" evidence="7">
    <location>
        <begin position="131"/>
        <end position="152"/>
    </location>
</feature>
<dbReference type="EMBL" id="CABFNS010000809">
    <property type="protein sequence ID" value="VUC29729.1"/>
    <property type="molecule type" value="Genomic_DNA"/>
</dbReference>
<accession>A0ABY6UFG2</accession>
<protein>
    <recommendedName>
        <fullName evidence="10">Amino acid permease/ SLC12A domain-containing protein</fullName>
    </recommendedName>
</protein>
<keyword evidence="9" id="KW-1185">Reference proteome</keyword>
<keyword evidence="2" id="KW-0813">Transport</keyword>
<evidence type="ECO:0000256" key="3">
    <source>
        <dbReference type="ARBA" id="ARBA00022692"/>
    </source>
</evidence>
<dbReference type="Pfam" id="PF13520">
    <property type="entry name" value="AA_permease_2"/>
    <property type="match status" value="1"/>
</dbReference>
<keyword evidence="5 7" id="KW-0472">Membrane</keyword>
<feature type="transmembrane region" description="Helical" evidence="7">
    <location>
        <begin position="191"/>
        <end position="209"/>
    </location>
</feature>
<gene>
    <name evidence="8" type="ORF">CLO192961_LOCUS266449</name>
</gene>
<dbReference type="Proteomes" id="UP000766486">
    <property type="component" value="Unassembled WGS sequence"/>
</dbReference>
<dbReference type="PANTHER" id="PTHR45649:SF16">
    <property type="entry name" value="7-KETO 8-AMINOPELARGONIC ACID TRANSPORTER"/>
    <property type="match status" value="1"/>
</dbReference>
<sequence>MAPEEKKPSGALTAEASDEPRGSSESCQILSPPKRIGVWSALGTAYSATCALIAIFVFLVLTVGSGGTPIFIYSYLVALTFNMAVCVSLAEMASAKPHSAGQTYWSATFAPPGSATSYSYYTGFFATCTWLLWYISAPLIAAQLILATAQIISPDFAAEPWHTYVTFIGVLFVTYIMNINLFSVLQYVNKASLMVINLGSLYIFITLLVRAETKRPSSDVWVNIVNENGWGTGVNVLLSFAPALNCVSGFDSAAHLSEEMQQPHRDVPIVMVGSASLSGIAAFIMIMAFSYCTTNAENLLNAIGGQPGIQLMMDTLRSFPLTLIGSLIFVLVLANAGTCLMTVNSRMMWGPRWHGRMDCPPHGSLEGLDLDCCFLEMQHLFRSSLLLGWVLYSLAQLWW</sequence>
<feature type="transmembrane region" description="Helical" evidence="7">
    <location>
        <begin position="269"/>
        <end position="291"/>
    </location>
</feature>
<evidence type="ECO:0000256" key="7">
    <source>
        <dbReference type="SAM" id="Phobius"/>
    </source>
</evidence>
<name>A0ABY6UFG2_BIOOC</name>
<feature type="region of interest" description="Disordered" evidence="6">
    <location>
        <begin position="1"/>
        <end position="28"/>
    </location>
</feature>
<evidence type="ECO:0000313" key="8">
    <source>
        <dbReference type="EMBL" id="VUC29729.1"/>
    </source>
</evidence>
<keyword evidence="4 7" id="KW-1133">Transmembrane helix</keyword>
<evidence type="ECO:0000256" key="4">
    <source>
        <dbReference type="ARBA" id="ARBA00022989"/>
    </source>
</evidence>
<evidence type="ECO:0000256" key="1">
    <source>
        <dbReference type="ARBA" id="ARBA00004141"/>
    </source>
</evidence>
<keyword evidence="3 7" id="KW-0812">Transmembrane</keyword>
<feature type="transmembrane region" description="Helical" evidence="7">
    <location>
        <begin position="164"/>
        <end position="185"/>
    </location>
</feature>
<feature type="transmembrane region" description="Helical" evidence="7">
    <location>
        <begin position="70"/>
        <end position="90"/>
    </location>
</feature>
<reference evidence="8 9" key="1">
    <citation type="submission" date="2019-06" db="EMBL/GenBank/DDBJ databases">
        <authorList>
            <person name="Broberg M."/>
        </authorList>
    </citation>
    <scope>NUCLEOTIDE SEQUENCE [LARGE SCALE GENOMIC DNA]</scope>
</reference>
<evidence type="ECO:0000256" key="5">
    <source>
        <dbReference type="ARBA" id="ARBA00023136"/>
    </source>
</evidence>
<evidence type="ECO:0000313" key="9">
    <source>
        <dbReference type="Proteomes" id="UP000766486"/>
    </source>
</evidence>
<dbReference type="Gene3D" id="1.20.1740.10">
    <property type="entry name" value="Amino acid/polyamine transporter I"/>
    <property type="match status" value="1"/>
</dbReference>
<comment type="subcellular location">
    <subcellularLocation>
        <location evidence="1">Membrane</location>
        <topology evidence="1">Multi-pass membrane protein</topology>
    </subcellularLocation>
</comment>
<feature type="transmembrane region" description="Helical" evidence="7">
    <location>
        <begin position="38"/>
        <end position="63"/>
    </location>
</feature>
<dbReference type="PANTHER" id="PTHR45649">
    <property type="entry name" value="AMINO-ACID PERMEASE BAT1"/>
    <property type="match status" value="1"/>
</dbReference>
<comment type="caution">
    <text evidence="8">The sequence shown here is derived from an EMBL/GenBank/DDBJ whole genome shotgun (WGS) entry which is preliminary data.</text>
</comment>
<proteinExistence type="predicted"/>
<evidence type="ECO:0000256" key="2">
    <source>
        <dbReference type="ARBA" id="ARBA00022448"/>
    </source>
</evidence>
<organism evidence="8 9">
    <name type="scientific">Bionectria ochroleuca</name>
    <name type="common">Gliocladium roseum</name>
    <dbReference type="NCBI Taxonomy" id="29856"/>
    <lineage>
        <taxon>Eukaryota</taxon>
        <taxon>Fungi</taxon>
        <taxon>Dikarya</taxon>
        <taxon>Ascomycota</taxon>
        <taxon>Pezizomycotina</taxon>
        <taxon>Sordariomycetes</taxon>
        <taxon>Hypocreomycetidae</taxon>
        <taxon>Hypocreales</taxon>
        <taxon>Bionectriaceae</taxon>
        <taxon>Clonostachys</taxon>
    </lineage>
</organism>